<name>A0A9N8WLB0_9GLOM</name>
<keyword evidence="2" id="KW-1185">Reference proteome</keyword>
<dbReference type="EMBL" id="CAJVPQ010000567">
    <property type="protein sequence ID" value="CAG8493004.1"/>
    <property type="molecule type" value="Genomic_DNA"/>
</dbReference>
<gene>
    <name evidence="1" type="ORF">FCALED_LOCUS3313</name>
</gene>
<accession>A0A9N8WLB0</accession>
<evidence type="ECO:0000313" key="1">
    <source>
        <dbReference type="EMBL" id="CAG8493004.1"/>
    </source>
</evidence>
<protein>
    <submittedName>
        <fullName evidence="1">9239_t:CDS:1</fullName>
    </submittedName>
</protein>
<sequence>MQIDVNDISIYDDFNNVNLLNVNDDADNFSIYNKPVKNNEATVLCY</sequence>
<comment type="caution">
    <text evidence="1">The sequence shown here is derived from an EMBL/GenBank/DDBJ whole genome shotgun (WGS) entry which is preliminary data.</text>
</comment>
<dbReference type="AlphaFoldDB" id="A0A9N8WLB0"/>
<reference evidence="1" key="1">
    <citation type="submission" date="2021-06" db="EMBL/GenBank/DDBJ databases">
        <authorList>
            <person name="Kallberg Y."/>
            <person name="Tangrot J."/>
            <person name="Rosling A."/>
        </authorList>
    </citation>
    <scope>NUCLEOTIDE SEQUENCE</scope>
    <source>
        <strain evidence="1">UK204</strain>
    </source>
</reference>
<organism evidence="1 2">
    <name type="scientific">Funneliformis caledonium</name>
    <dbReference type="NCBI Taxonomy" id="1117310"/>
    <lineage>
        <taxon>Eukaryota</taxon>
        <taxon>Fungi</taxon>
        <taxon>Fungi incertae sedis</taxon>
        <taxon>Mucoromycota</taxon>
        <taxon>Glomeromycotina</taxon>
        <taxon>Glomeromycetes</taxon>
        <taxon>Glomerales</taxon>
        <taxon>Glomeraceae</taxon>
        <taxon>Funneliformis</taxon>
    </lineage>
</organism>
<proteinExistence type="predicted"/>
<dbReference type="Proteomes" id="UP000789570">
    <property type="component" value="Unassembled WGS sequence"/>
</dbReference>
<evidence type="ECO:0000313" key="2">
    <source>
        <dbReference type="Proteomes" id="UP000789570"/>
    </source>
</evidence>